<dbReference type="Proteomes" id="UP000533598">
    <property type="component" value="Unassembled WGS sequence"/>
</dbReference>
<feature type="chain" id="PRO_5039489742" description="NlpC/P60 domain-containing protein" evidence="5">
    <location>
        <begin position="20"/>
        <end position="193"/>
    </location>
</feature>
<evidence type="ECO:0000259" key="7">
    <source>
        <dbReference type="PROSITE" id="PS51935"/>
    </source>
</evidence>
<dbReference type="RefSeq" id="WP_185009705.1">
    <property type="nucleotide sequence ID" value="NZ_BAAAUI010000007.1"/>
</dbReference>
<reference evidence="8 9" key="1">
    <citation type="submission" date="2020-08" db="EMBL/GenBank/DDBJ databases">
        <title>Sequencing the genomes of 1000 actinobacteria strains.</title>
        <authorList>
            <person name="Klenk H.-P."/>
        </authorList>
    </citation>
    <scope>NUCLEOTIDE SEQUENCE [LARGE SCALE GENOMIC DNA]</scope>
    <source>
        <strain evidence="8 9">DSM 44230</strain>
    </source>
</reference>
<dbReference type="Pfam" id="PF00877">
    <property type="entry name" value="NLPC_P60"/>
    <property type="match status" value="1"/>
</dbReference>
<dbReference type="InterPro" id="IPR007921">
    <property type="entry name" value="CHAP_dom"/>
</dbReference>
<dbReference type="AlphaFoldDB" id="A0A7W7CMZ1"/>
<accession>A0A7W7CMZ1</accession>
<evidence type="ECO:0000256" key="5">
    <source>
        <dbReference type="SAM" id="SignalP"/>
    </source>
</evidence>
<keyword evidence="3" id="KW-0378">Hydrolase</keyword>
<feature type="domain" description="NlpC/P60" evidence="7">
    <location>
        <begin position="43"/>
        <end position="192"/>
    </location>
</feature>
<dbReference type="InterPro" id="IPR038765">
    <property type="entry name" value="Papain-like_cys_pep_sf"/>
</dbReference>
<keyword evidence="5" id="KW-0732">Signal</keyword>
<gene>
    <name evidence="8" type="ORF">HNR67_008532</name>
</gene>
<evidence type="ECO:0000256" key="2">
    <source>
        <dbReference type="ARBA" id="ARBA00022670"/>
    </source>
</evidence>
<dbReference type="InterPro" id="IPR051794">
    <property type="entry name" value="PG_Endopeptidase_C40"/>
</dbReference>
<keyword evidence="2" id="KW-0645">Protease</keyword>
<comment type="similarity">
    <text evidence="1">Belongs to the peptidase C40 family.</text>
</comment>
<dbReference type="PANTHER" id="PTHR47359:SF3">
    <property type="entry name" value="NLP_P60 DOMAIN-CONTAINING PROTEIN-RELATED"/>
    <property type="match status" value="1"/>
</dbReference>
<evidence type="ECO:0000313" key="8">
    <source>
        <dbReference type="EMBL" id="MBB4682414.1"/>
    </source>
</evidence>
<name>A0A7W7CMZ1_9PSEU</name>
<evidence type="ECO:0000256" key="3">
    <source>
        <dbReference type="ARBA" id="ARBA00022801"/>
    </source>
</evidence>
<feature type="domain" description="Peptidase C51" evidence="6">
    <location>
        <begin position="65"/>
        <end position="193"/>
    </location>
</feature>
<dbReference type="EMBL" id="JACHMH010000001">
    <property type="protein sequence ID" value="MBB4682414.1"/>
    <property type="molecule type" value="Genomic_DNA"/>
</dbReference>
<dbReference type="GO" id="GO:0006508">
    <property type="term" value="P:proteolysis"/>
    <property type="evidence" value="ECO:0007669"/>
    <property type="project" value="UniProtKB-KW"/>
</dbReference>
<dbReference type="PROSITE" id="PS50911">
    <property type="entry name" value="CHAP"/>
    <property type="match status" value="1"/>
</dbReference>
<dbReference type="PROSITE" id="PS51935">
    <property type="entry name" value="NLPC_P60"/>
    <property type="match status" value="1"/>
</dbReference>
<proteinExistence type="inferred from homology"/>
<dbReference type="PANTHER" id="PTHR47359">
    <property type="entry name" value="PEPTIDOGLYCAN DL-ENDOPEPTIDASE CWLO"/>
    <property type="match status" value="1"/>
</dbReference>
<protein>
    <recommendedName>
        <fullName evidence="10">NlpC/P60 domain-containing protein</fullName>
    </recommendedName>
</protein>
<sequence>MSRVHAVLRRFTVALLAFAAAGSLAVGLAPSAAAGPHYPWQDPGRARAFTEAAVTQHGLSYCWGGGNENGPTFGTPDSRCNNSTGAGFDCSGLVHHALAKAGRNPGDHNADFYGKNLGTIVNDGSRKPGDLLFYDWGNDGQYDHVMIYLGLNRDNNKIEIIEANGDRGLTAATGHRVRFFGLTAPHRVRRIAF</sequence>
<feature type="signal peptide" evidence="5">
    <location>
        <begin position="1"/>
        <end position="19"/>
    </location>
</feature>
<dbReference type="SUPFAM" id="SSF54001">
    <property type="entry name" value="Cysteine proteinases"/>
    <property type="match status" value="1"/>
</dbReference>
<evidence type="ECO:0000256" key="1">
    <source>
        <dbReference type="ARBA" id="ARBA00007074"/>
    </source>
</evidence>
<evidence type="ECO:0000313" key="9">
    <source>
        <dbReference type="Proteomes" id="UP000533598"/>
    </source>
</evidence>
<comment type="caution">
    <text evidence="8">The sequence shown here is derived from an EMBL/GenBank/DDBJ whole genome shotgun (WGS) entry which is preliminary data.</text>
</comment>
<evidence type="ECO:0000256" key="4">
    <source>
        <dbReference type="ARBA" id="ARBA00022807"/>
    </source>
</evidence>
<dbReference type="InterPro" id="IPR000064">
    <property type="entry name" value="NLP_P60_dom"/>
</dbReference>
<dbReference type="Gene3D" id="3.90.1720.10">
    <property type="entry name" value="endopeptidase domain like (from Nostoc punctiforme)"/>
    <property type="match status" value="1"/>
</dbReference>
<keyword evidence="9" id="KW-1185">Reference proteome</keyword>
<organism evidence="8 9">
    <name type="scientific">Crossiella cryophila</name>
    <dbReference type="NCBI Taxonomy" id="43355"/>
    <lineage>
        <taxon>Bacteria</taxon>
        <taxon>Bacillati</taxon>
        <taxon>Actinomycetota</taxon>
        <taxon>Actinomycetes</taxon>
        <taxon>Pseudonocardiales</taxon>
        <taxon>Pseudonocardiaceae</taxon>
        <taxon>Crossiella</taxon>
    </lineage>
</organism>
<evidence type="ECO:0000259" key="6">
    <source>
        <dbReference type="PROSITE" id="PS50911"/>
    </source>
</evidence>
<dbReference type="GO" id="GO:0008234">
    <property type="term" value="F:cysteine-type peptidase activity"/>
    <property type="evidence" value="ECO:0007669"/>
    <property type="project" value="UniProtKB-KW"/>
</dbReference>
<evidence type="ECO:0008006" key="10">
    <source>
        <dbReference type="Google" id="ProtNLM"/>
    </source>
</evidence>
<keyword evidence="4" id="KW-0788">Thiol protease</keyword>